<feature type="domain" description="MPN" evidence="7">
    <location>
        <begin position="101"/>
        <end position="224"/>
    </location>
</feature>
<dbReference type="SUPFAM" id="SSF102712">
    <property type="entry name" value="JAB1/MPN domain"/>
    <property type="match status" value="1"/>
</dbReference>
<keyword evidence="5" id="KW-0482">Metalloprotease</keyword>
<dbReference type="NCBIfam" id="TIGR00608">
    <property type="entry name" value="radc"/>
    <property type="match status" value="1"/>
</dbReference>
<comment type="similarity">
    <text evidence="6">Belongs to the UPF0758 family.</text>
</comment>
<dbReference type="PANTHER" id="PTHR30471">
    <property type="entry name" value="DNA REPAIR PROTEIN RADC"/>
    <property type="match status" value="1"/>
</dbReference>
<proteinExistence type="inferred from homology"/>
<organism evidence="8 9">
    <name type="scientific">Undibacterium squillarum</name>
    <dbReference type="NCBI Taxonomy" id="1131567"/>
    <lineage>
        <taxon>Bacteria</taxon>
        <taxon>Pseudomonadati</taxon>
        <taxon>Pseudomonadota</taxon>
        <taxon>Betaproteobacteria</taxon>
        <taxon>Burkholderiales</taxon>
        <taxon>Oxalobacteraceae</taxon>
        <taxon>Undibacterium</taxon>
    </lineage>
</organism>
<keyword evidence="9" id="KW-1185">Reference proteome</keyword>
<dbReference type="Gene3D" id="3.40.140.10">
    <property type="entry name" value="Cytidine Deaminase, domain 2"/>
    <property type="match status" value="1"/>
</dbReference>
<dbReference type="PANTHER" id="PTHR30471:SF3">
    <property type="entry name" value="UPF0758 PROTEIN YEES-RELATED"/>
    <property type="match status" value="1"/>
</dbReference>
<dbReference type="Pfam" id="PF04002">
    <property type="entry name" value="RadC"/>
    <property type="match status" value="1"/>
</dbReference>
<keyword evidence="1" id="KW-0645">Protease</keyword>
<dbReference type="InterPro" id="IPR010994">
    <property type="entry name" value="RuvA_2-like"/>
</dbReference>
<reference evidence="9" key="1">
    <citation type="journal article" date="2019" name="Int. J. Syst. Evol. Microbiol.">
        <title>The Global Catalogue of Microorganisms (GCM) 10K type strain sequencing project: providing services to taxonomists for standard genome sequencing and annotation.</title>
        <authorList>
            <consortium name="The Broad Institute Genomics Platform"/>
            <consortium name="The Broad Institute Genome Sequencing Center for Infectious Disease"/>
            <person name="Wu L."/>
            <person name="Ma J."/>
        </authorList>
    </citation>
    <scope>NUCLEOTIDE SEQUENCE [LARGE SCALE GENOMIC DNA]</scope>
    <source>
        <strain evidence="9">KCTC 23917</strain>
    </source>
</reference>
<dbReference type="NCBIfam" id="NF000642">
    <property type="entry name" value="PRK00024.1"/>
    <property type="match status" value="1"/>
</dbReference>
<comment type="caution">
    <text evidence="8">The sequence shown here is derived from an EMBL/GenBank/DDBJ whole genome shotgun (WGS) entry which is preliminary data.</text>
</comment>
<dbReference type="InterPro" id="IPR025657">
    <property type="entry name" value="RadC_JAB"/>
</dbReference>
<dbReference type="CDD" id="cd08071">
    <property type="entry name" value="MPN_DUF2466"/>
    <property type="match status" value="1"/>
</dbReference>
<keyword evidence="3" id="KW-0378">Hydrolase</keyword>
<evidence type="ECO:0000256" key="1">
    <source>
        <dbReference type="ARBA" id="ARBA00022670"/>
    </source>
</evidence>
<dbReference type="SUPFAM" id="SSF47781">
    <property type="entry name" value="RuvA domain 2-like"/>
    <property type="match status" value="1"/>
</dbReference>
<dbReference type="InterPro" id="IPR046778">
    <property type="entry name" value="UPF0758_N"/>
</dbReference>
<dbReference type="Gene3D" id="1.10.150.20">
    <property type="entry name" value="5' to 3' exonuclease, C-terminal subdomain"/>
    <property type="match status" value="1"/>
</dbReference>
<protein>
    <submittedName>
        <fullName evidence="8">UPF0758 protein</fullName>
    </submittedName>
</protein>
<dbReference type="PROSITE" id="PS50249">
    <property type="entry name" value="MPN"/>
    <property type="match status" value="1"/>
</dbReference>
<dbReference type="EMBL" id="BMYU01000005">
    <property type="protein sequence ID" value="GGX44026.1"/>
    <property type="molecule type" value="Genomic_DNA"/>
</dbReference>
<evidence type="ECO:0000256" key="3">
    <source>
        <dbReference type="ARBA" id="ARBA00022801"/>
    </source>
</evidence>
<keyword evidence="2" id="KW-0479">Metal-binding</keyword>
<accession>A0ABQ2XYS3</accession>
<gene>
    <name evidence="8" type="ORF">GCM10010946_23200</name>
</gene>
<name>A0ABQ2XYS3_9BURK</name>
<evidence type="ECO:0000256" key="5">
    <source>
        <dbReference type="ARBA" id="ARBA00023049"/>
    </source>
</evidence>
<dbReference type="InterPro" id="IPR037518">
    <property type="entry name" value="MPN"/>
</dbReference>
<evidence type="ECO:0000313" key="8">
    <source>
        <dbReference type="EMBL" id="GGX44026.1"/>
    </source>
</evidence>
<keyword evidence="4" id="KW-0862">Zinc</keyword>
<dbReference type="Pfam" id="PF20582">
    <property type="entry name" value="UPF0758_N"/>
    <property type="match status" value="1"/>
</dbReference>
<sequence length="224" mass="24955">MTILDWPQDDRPRERLIRLGASHLSDAELLAVFLRTGVTGKSAVDLARDLLKEFGSLSGMFAAPLSEFCRIHGLGQAKFAQLQAVLELSKRAIREELEEKVSLSNPQAVKDYLHLLFANRPYECFCVLFLDVQNKLITTEEMFRGTLTQASVYPREVAVRALHHHAASVIVAHNHPSGNCDPSAADKQLTAQLQQALQLLEVRVLDHFIVARAGIFSFAERGLL</sequence>
<dbReference type="PROSITE" id="PS01302">
    <property type="entry name" value="UPF0758"/>
    <property type="match status" value="1"/>
</dbReference>
<dbReference type="RefSeq" id="WP_189357353.1">
    <property type="nucleotide sequence ID" value="NZ_BMYU01000005.1"/>
</dbReference>
<evidence type="ECO:0000259" key="7">
    <source>
        <dbReference type="PROSITE" id="PS50249"/>
    </source>
</evidence>
<evidence type="ECO:0000256" key="4">
    <source>
        <dbReference type="ARBA" id="ARBA00022833"/>
    </source>
</evidence>
<evidence type="ECO:0000256" key="6">
    <source>
        <dbReference type="RuleBase" id="RU003797"/>
    </source>
</evidence>
<dbReference type="InterPro" id="IPR001405">
    <property type="entry name" value="UPF0758"/>
</dbReference>
<dbReference type="Proteomes" id="UP000653343">
    <property type="component" value="Unassembled WGS sequence"/>
</dbReference>
<evidence type="ECO:0000313" key="9">
    <source>
        <dbReference type="Proteomes" id="UP000653343"/>
    </source>
</evidence>
<evidence type="ECO:0000256" key="2">
    <source>
        <dbReference type="ARBA" id="ARBA00022723"/>
    </source>
</evidence>
<dbReference type="InterPro" id="IPR020891">
    <property type="entry name" value="UPF0758_CS"/>
</dbReference>